<sequence>MSLQSHRRSTLQWQDESGSTFFKKISTLPELVHMDIYSHLAIKNPLKDMVFSAKCSTGKISFVD</sequence>
<dbReference type="RefSeq" id="WP_274153462.1">
    <property type="nucleotide sequence ID" value="NZ_CP117812.1"/>
</dbReference>
<protein>
    <submittedName>
        <fullName evidence="1">Uncharacterized protein</fullName>
    </submittedName>
</protein>
<organism evidence="1 2">
    <name type="scientific">Lentisphaera profundi</name>
    <dbReference type="NCBI Taxonomy" id="1658616"/>
    <lineage>
        <taxon>Bacteria</taxon>
        <taxon>Pseudomonadati</taxon>
        <taxon>Lentisphaerota</taxon>
        <taxon>Lentisphaeria</taxon>
        <taxon>Lentisphaerales</taxon>
        <taxon>Lentisphaeraceae</taxon>
        <taxon>Lentisphaera</taxon>
    </lineage>
</organism>
<keyword evidence="2" id="KW-1185">Reference proteome</keyword>
<accession>A0ABY7W0N5</accession>
<dbReference type="EMBL" id="CP117812">
    <property type="protein sequence ID" value="WDE98591.1"/>
    <property type="molecule type" value="Genomic_DNA"/>
</dbReference>
<reference evidence="1 2" key="1">
    <citation type="submission" date="2023-02" db="EMBL/GenBank/DDBJ databases">
        <title>Genome sequence of Lentisphaera profundi SAORIC-696.</title>
        <authorList>
            <person name="Kim e."/>
            <person name="Cho J.-C."/>
            <person name="Choi A."/>
            <person name="Kang I."/>
        </authorList>
    </citation>
    <scope>NUCLEOTIDE SEQUENCE [LARGE SCALE GENOMIC DNA]</scope>
    <source>
        <strain evidence="1 2">SAORIC-696</strain>
    </source>
</reference>
<gene>
    <name evidence="1" type="ORF">PQO03_12160</name>
</gene>
<evidence type="ECO:0000313" key="1">
    <source>
        <dbReference type="EMBL" id="WDE98591.1"/>
    </source>
</evidence>
<name>A0ABY7W0N5_9BACT</name>
<evidence type="ECO:0000313" key="2">
    <source>
        <dbReference type="Proteomes" id="UP001214250"/>
    </source>
</evidence>
<proteinExistence type="predicted"/>
<dbReference type="Proteomes" id="UP001214250">
    <property type="component" value="Chromosome 2"/>
</dbReference>